<dbReference type="AlphaFoldDB" id="A0A0B0NYH6"/>
<gene>
    <name evidence="1" type="ORF">F383_20602</name>
</gene>
<organism evidence="1 2">
    <name type="scientific">Gossypium arboreum</name>
    <name type="common">Tree cotton</name>
    <name type="synonym">Gossypium nanking</name>
    <dbReference type="NCBI Taxonomy" id="29729"/>
    <lineage>
        <taxon>Eukaryota</taxon>
        <taxon>Viridiplantae</taxon>
        <taxon>Streptophyta</taxon>
        <taxon>Embryophyta</taxon>
        <taxon>Tracheophyta</taxon>
        <taxon>Spermatophyta</taxon>
        <taxon>Magnoliopsida</taxon>
        <taxon>eudicotyledons</taxon>
        <taxon>Gunneridae</taxon>
        <taxon>Pentapetalae</taxon>
        <taxon>rosids</taxon>
        <taxon>malvids</taxon>
        <taxon>Malvales</taxon>
        <taxon>Malvaceae</taxon>
        <taxon>Malvoideae</taxon>
        <taxon>Gossypium</taxon>
    </lineage>
</organism>
<name>A0A0B0NYH6_GOSAR</name>
<evidence type="ECO:0000313" key="1">
    <source>
        <dbReference type="EMBL" id="KHG17697.1"/>
    </source>
</evidence>
<dbReference type="EMBL" id="KN408819">
    <property type="protein sequence ID" value="KHG17697.1"/>
    <property type="molecule type" value="Genomic_DNA"/>
</dbReference>
<proteinExistence type="predicted"/>
<protein>
    <submittedName>
        <fullName evidence="1">Uncharacterized protein</fullName>
    </submittedName>
</protein>
<accession>A0A0B0NYH6</accession>
<sequence>MVQREIYGLSQNERAYDHIATKVARESLPYVGEASHSIPEQLVGVSKGDKKAW</sequence>
<reference evidence="2" key="1">
    <citation type="submission" date="2014-09" db="EMBL/GenBank/DDBJ databases">
        <authorList>
            <person name="Mudge J."/>
            <person name="Ramaraj T."/>
            <person name="Lindquist I.E."/>
            <person name="Bharti A.K."/>
            <person name="Sundararajan A."/>
            <person name="Cameron C.T."/>
            <person name="Woodward J.E."/>
            <person name="May G.D."/>
            <person name="Brubaker C."/>
            <person name="Broadhvest J."/>
            <person name="Wilkins T.A."/>
        </authorList>
    </citation>
    <scope>NUCLEOTIDE SEQUENCE</scope>
    <source>
        <strain evidence="2">cv. AKA8401</strain>
    </source>
</reference>
<keyword evidence="2" id="KW-1185">Reference proteome</keyword>
<dbReference type="Proteomes" id="UP000032142">
    <property type="component" value="Unassembled WGS sequence"/>
</dbReference>
<evidence type="ECO:0000313" key="2">
    <source>
        <dbReference type="Proteomes" id="UP000032142"/>
    </source>
</evidence>